<keyword evidence="1" id="KW-0812">Transmembrane</keyword>
<reference evidence="2 3" key="1">
    <citation type="submission" date="2014-04" db="EMBL/GenBank/DDBJ databases">
        <title>Draft genome sequence of Bacillus azotoformans MEV2011, a (co-) denitrifying strain unable to grow in the presence of oxygen.</title>
        <authorList>
            <person name="Nielsen M."/>
            <person name="Schreiber L."/>
            <person name="Finster K."/>
            <person name="Schramm A."/>
        </authorList>
    </citation>
    <scope>NUCLEOTIDE SEQUENCE [LARGE SCALE GENOMIC DNA]</scope>
    <source>
        <strain evidence="2 3">MEV2011</strain>
    </source>
</reference>
<gene>
    <name evidence="2" type="ORF">M670_03031</name>
</gene>
<feature type="transmembrane region" description="Helical" evidence="1">
    <location>
        <begin position="36"/>
        <end position="60"/>
    </location>
</feature>
<keyword evidence="1" id="KW-1133">Transmembrane helix</keyword>
<dbReference type="EMBL" id="JJRY01000012">
    <property type="protein sequence ID" value="KEF37728.1"/>
    <property type="molecule type" value="Genomic_DNA"/>
</dbReference>
<dbReference type="NCBIfam" id="NF041644">
    <property type="entry name" value="CBO0543_fam"/>
    <property type="match status" value="1"/>
</dbReference>
<accession>A0A072NLD9</accession>
<feature type="transmembrane region" description="Helical" evidence="1">
    <location>
        <begin position="67"/>
        <end position="84"/>
    </location>
</feature>
<dbReference type="InterPro" id="IPR048147">
    <property type="entry name" value="CBO0543-like"/>
</dbReference>
<evidence type="ECO:0000313" key="2">
    <source>
        <dbReference type="EMBL" id="KEF37728.1"/>
    </source>
</evidence>
<comment type="caution">
    <text evidence="2">The sequence shown here is derived from an EMBL/GenBank/DDBJ whole genome shotgun (WGS) entry which is preliminary data.</text>
</comment>
<sequence>MYQRTIPAIILGSLLGTYLDLYFVGKGLYEFPTRPLSHIFSINLAFTLIALPLFTMVFLLICSKLKLLKKISLILLLSLFMAVAERAAEGLGLFAHHYSWKHQYSFIGYTAYLTVIYLFFHWSRFRI</sequence>
<name>A0A072NLD9_SCHAZ</name>
<protein>
    <submittedName>
        <fullName evidence="2">Uncharacterized protein</fullName>
    </submittedName>
</protein>
<evidence type="ECO:0000256" key="1">
    <source>
        <dbReference type="SAM" id="Phobius"/>
    </source>
</evidence>
<dbReference type="RefSeq" id="WP_035196508.1">
    <property type="nucleotide sequence ID" value="NZ_JJRY01000012.1"/>
</dbReference>
<feature type="transmembrane region" description="Helical" evidence="1">
    <location>
        <begin position="7"/>
        <end position="24"/>
    </location>
</feature>
<organism evidence="2 3">
    <name type="scientific">Schinkia azotoformans MEV2011</name>
    <dbReference type="NCBI Taxonomy" id="1348973"/>
    <lineage>
        <taxon>Bacteria</taxon>
        <taxon>Bacillati</taxon>
        <taxon>Bacillota</taxon>
        <taxon>Bacilli</taxon>
        <taxon>Bacillales</taxon>
        <taxon>Bacillaceae</taxon>
        <taxon>Calidifontibacillus/Schinkia group</taxon>
        <taxon>Schinkia</taxon>
    </lineage>
</organism>
<dbReference type="Proteomes" id="UP000027936">
    <property type="component" value="Unassembled WGS sequence"/>
</dbReference>
<feature type="transmembrane region" description="Helical" evidence="1">
    <location>
        <begin position="104"/>
        <end position="122"/>
    </location>
</feature>
<proteinExistence type="predicted"/>
<evidence type="ECO:0000313" key="3">
    <source>
        <dbReference type="Proteomes" id="UP000027936"/>
    </source>
</evidence>
<dbReference type="PATRIC" id="fig|1348973.3.peg.2934"/>
<keyword evidence="1" id="KW-0472">Membrane</keyword>
<dbReference type="AlphaFoldDB" id="A0A072NLD9"/>